<keyword evidence="2" id="KW-1133">Transmembrane helix</keyword>
<dbReference type="Proteomes" id="UP000754563">
    <property type="component" value="Unassembled WGS sequence"/>
</dbReference>
<evidence type="ECO:0000313" key="3">
    <source>
        <dbReference type="EMBL" id="MCA9385246.1"/>
    </source>
</evidence>
<evidence type="ECO:0000313" key="4">
    <source>
        <dbReference type="Proteomes" id="UP000754563"/>
    </source>
</evidence>
<sequence>MAEIIRKPEYTQPEDQKRKTWVEVFAAYLSGKIKKFKEKLNVGIAQIQELNKEIKENSNNHNPSQFLEKIQAKLEATDKAVSGIEEISRVPVIERKVNKLRKLQQRIQKQIDTTKEEVKRRELQQQQEDVEEKEVTLLIREVYKNDTKKIPPDSKLLGRKKALLEKFANASDESGKFSAKELTPNDKKELRDYHAELRKLRIQQGERETDKPASELNMELQKEIKSYRETAQIKDLLERLQDKDTYMSPNQQNQLVTLLKDHYENVKKDTTLKPLVEDLLVRISDGELSNHTEELTSALTKVENIQGRQEIIEEHKQKLQEKLFGETNNKAAIVELFEKTNYEKQIENHMRAQMEGDSDGSIKEMIYGLEEMNEKFMREYESLKKTEREGPLKQRIELARSFARGRIMEEFANVERVRALYGETYGKEFEEHRLDKQTIESDERALETALLEEIETRFALSDDGSKIELPINTSEEEKTQKLQESKDAFKEIQTQLENIIKTQRANRELIDDPQKRAELIKATKWDLQLARLKSEAREDKDRLEELSKLQPGDDLSTYLTSEITEQIDDLFKNQDANTGGKYQAYEIISTPNGLAFAFSDTEKLTTAILGNIDETQRPESIAITLQSNNAVSKKFADNSWNGSIMFVATDRGEADLMHEVQHATLKELQFKSEDENSEATKFNSHVEELAIKLATGEVWDELSLPDSVKDPKRNSLTALAYVTERVANENPEQAKLLYQFLEMSKQVSEHELRNSKNEDDSVEDAFVNQNIYGSVMADILISNINPNDGSYDIQSAITQLQEAFKGEIELKIPDVGTLDEKILLGVPSTEEMPSHMYDVYSQNPGFEFSVISSMDTRGRANITHDAFFDPRQGTNDPMQVGVLPASEIPLVSGLLSPLWSNVGKKRGSPGPIEYHVGGPLSYKIGNRAYGGVLRKLRSVPVLGLPLRLIPERRIPFRASSKIFNYLPPFGRANELIVKDLFPGFDEWMTKKFPARPETYEALTPNATELWSKQINILFANLGQEGLGLSQAQVQRVMGELPGIAYEFELGRPKFEVSSGNLDEIDETGKHRGRITQRVLDGVTSSKFQKKGKPELNDETAELAETMMNSYDRKDYPYTLNDLMNAAHQIHDLGISPLTGRVRNEYYQSDAMNRGFTQEGDLMIGDHMWFSIKDPNKRGVIVDGERYSIEAAHDLIRRYNTFHIYDALERGLPTITAEMQENEFDPDPLQRIADPRNPSTPLTYEKVQQLAASPTTLPLVENYITISRGRVTPNSDHAWYYDPETQETYLCKAKLVNGNKVRNRFPSGGFGAQGIPGVGGYPMNEDERKSMAEDFLRKLNYDLDSAEGGFKTGYRFLNDYVRRLAEASEYERKAYYAKTFWGDTKEWIQRFGKVILTGSALMASFTGMPVFAGIFLGWGAFQLLSVNFMQHREKVMGSRRIGALELQEKLGSQMGMYEKIMKGESLSRLEQWQLRTVQNGNEAKVEDLAKAPVPDGAFPGDDWAHKFMGGIFGGEGAIMRSLSNK</sequence>
<feature type="transmembrane region" description="Helical" evidence="2">
    <location>
        <begin position="1399"/>
        <end position="1423"/>
    </location>
</feature>
<dbReference type="EMBL" id="JAGQLH010000009">
    <property type="protein sequence ID" value="MCA9385246.1"/>
    <property type="molecule type" value="Genomic_DNA"/>
</dbReference>
<keyword evidence="2" id="KW-0472">Membrane</keyword>
<reference evidence="3" key="2">
    <citation type="journal article" date="2021" name="Microbiome">
        <title>Successional dynamics and alternative stable states in a saline activated sludge microbial community over 9 years.</title>
        <authorList>
            <person name="Wang Y."/>
            <person name="Ye J."/>
            <person name="Ju F."/>
            <person name="Liu L."/>
            <person name="Boyd J.A."/>
            <person name="Deng Y."/>
            <person name="Parks D.H."/>
            <person name="Jiang X."/>
            <person name="Yin X."/>
            <person name="Woodcroft B.J."/>
            <person name="Tyson G.W."/>
            <person name="Hugenholtz P."/>
            <person name="Polz M.F."/>
            <person name="Zhang T."/>
        </authorList>
    </citation>
    <scope>NUCLEOTIDE SEQUENCE</scope>
    <source>
        <strain evidence="3">HKST-UBA11</strain>
    </source>
</reference>
<gene>
    <name evidence="3" type="ORF">KC717_01215</name>
</gene>
<evidence type="ECO:0000256" key="1">
    <source>
        <dbReference type="SAM" id="Coils"/>
    </source>
</evidence>
<organism evidence="3 4">
    <name type="scientific">Candidatus Dojkabacteria bacterium</name>
    <dbReference type="NCBI Taxonomy" id="2099670"/>
    <lineage>
        <taxon>Bacteria</taxon>
        <taxon>Candidatus Dojkabacteria</taxon>
    </lineage>
</organism>
<comment type="caution">
    <text evidence="3">The sequence shown here is derived from an EMBL/GenBank/DDBJ whole genome shotgun (WGS) entry which is preliminary data.</text>
</comment>
<accession>A0A955L7X6</accession>
<feature type="coiled-coil region" evidence="1">
    <location>
        <begin position="93"/>
        <end position="136"/>
    </location>
</feature>
<evidence type="ECO:0000256" key="2">
    <source>
        <dbReference type="SAM" id="Phobius"/>
    </source>
</evidence>
<reference evidence="3" key="1">
    <citation type="submission" date="2020-04" db="EMBL/GenBank/DDBJ databases">
        <authorList>
            <person name="Zhang T."/>
        </authorList>
    </citation>
    <scope>NUCLEOTIDE SEQUENCE</scope>
    <source>
        <strain evidence="3">HKST-UBA11</strain>
    </source>
</reference>
<keyword evidence="2" id="KW-0812">Transmembrane</keyword>
<keyword evidence="1" id="KW-0175">Coiled coil</keyword>
<protein>
    <submittedName>
        <fullName evidence="3">Uncharacterized protein</fullName>
    </submittedName>
</protein>
<proteinExistence type="predicted"/>
<name>A0A955L7X6_9BACT</name>